<keyword evidence="3" id="KW-1185">Reference proteome</keyword>
<evidence type="ECO:0000313" key="2">
    <source>
        <dbReference type="EMBL" id="CAL1688401.1"/>
    </source>
</evidence>
<accession>A0AAV2P672</accession>
<dbReference type="AlphaFoldDB" id="A0AAV2P672"/>
<gene>
    <name evidence="2" type="ORF">LPLAT_LOCUS13469</name>
</gene>
<evidence type="ECO:0000313" key="3">
    <source>
        <dbReference type="Proteomes" id="UP001497644"/>
    </source>
</evidence>
<evidence type="ECO:0000256" key="1">
    <source>
        <dbReference type="SAM" id="MobiDB-lite"/>
    </source>
</evidence>
<reference evidence="2" key="1">
    <citation type="submission" date="2024-04" db="EMBL/GenBank/DDBJ databases">
        <authorList>
            <consortium name="Molecular Ecology Group"/>
        </authorList>
    </citation>
    <scope>NUCLEOTIDE SEQUENCE</scope>
</reference>
<protein>
    <submittedName>
        <fullName evidence="2">Uncharacterized protein</fullName>
    </submittedName>
</protein>
<sequence length="98" mass="11257">MITTLEKLPLRRIHFLVTFSNAAVEYSTASIVLSRERDAKRKTAYKTEGVMSHEKGRKPSATEGRTEEDEGTDVIPSTKGCIKPRQRREYKRRDARAF</sequence>
<dbReference type="Proteomes" id="UP001497644">
    <property type="component" value="Chromosome 8"/>
</dbReference>
<proteinExistence type="predicted"/>
<name>A0AAV2P672_9HYME</name>
<dbReference type="EMBL" id="OZ034831">
    <property type="protein sequence ID" value="CAL1688401.1"/>
    <property type="molecule type" value="Genomic_DNA"/>
</dbReference>
<organism evidence="2 3">
    <name type="scientific">Lasius platythorax</name>
    <dbReference type="NCBI Taxonomy" id="488582"/>
    <lineage>
        <taxon>Eukaryota</taxon>
        <taxon>Metazoa</taxon>
        <taxon>Ecdysozoa</taxon>
        <taxon>Arthropoda</taxon>
        <taxon>Hexapoda</taxon>
        <taxon>Insecta</taxon>
        <taxon>Pterygota</taxon>
        <taxon>Neoptera</taxon>
        <taxon>Endopterygota</taxon>
        <taxon>Hymenoptera</taxon>
        <taxon>Apocrita</taxon>
        <taxon>Aculeata</taxon>
        <taxon>Formicoidea</taxon>
        <taxon>Formicidae</taxon>
        <taxon>Formicinae</taxon>
        <taxon>Lasius</taxon>
        <taxon>Lasius</taxon>
    </lineage>
</organism>
<feature type="region of interest" description="Disordered" evidence="1">
    <location>
        <begin position="42"/>
        <end position="98"/>
    </location>
</feature>